<organism evidence="9 10">
    <name type="scientific">Aliivibrio logei</name>
    <name type="common">Vibrio logei</name>
    <dbReference type="NCBI Taxonomy" id="688"/>
    <lineage>
        <taxon>Bacteria</taxon>
        <taxon>Pseudomonadati</taxon>
        <taxon>Pseudomonadota</taxon>
        <taxon>Gammaproteobacteria</taxon>
        <taxon>Vibrionales</taxon>
        <taxon>Vibrionaceae</taxon>
        <taxon>Aliivibrio</taxon>
    </lineage>
</organism>
<accession>A0A1B9P0L7</accession>
<dbReference type="OrthoDB" id="9808134at2"/>
<name>A0A1B9P0L7_ALILO</name>
<protein>
    <submittedName>
        <fullName evidence="9">PTS sugar transporter subunit IIB</fullName>
    </submittedName>
</protein>
<dbReference type="EMBL" id="MAJU01000008">
    <property type="protein sequence ID" value="OCH21903.1"/>
    <property type="molecule type" value="Genomic_DNA"/>
</dbReference>
<dbReference type="SUPFAM" id="SSF52794">
    <property type="entry name" value="PTS system IIB component-like"/>
    <property type="match status" value="1"/>
</dbReference>
<evidence type="ECO:0000313" key="10">
    <source>
        <dbReference type="Proteomes" id="UP000093523"/>
    </source>
</evidence>
<feature type="domain" description="PTS EIIB type-3" evidence="8">
    <location>
        <begin position="1"/>
        <end position="101"/>
    </location>
</feature>
<dbReference type="Proteomes" id="UP000093523">
    <property type="component" value="Unassembled WGS sequence"/>
</dbReference>
<keyword evidence="4" id="KW-0808">Transferase</keyword>
<evidence type="ECO:0000256" key="5">
    <source>
        <dbReference type="ARBA" id="ARBA00022683"/>
    </source>
</evidence>
<dbReference type="PANTHER" id="PTHR34581">
    <property type="entry name" value="PTS SYSTEM N,N'-DIACETYLCHITOBIOSE-SPECIFIC EIIB COMPONENT"/>
    <property type="match status" value="1"/>
</dbReference>
<evidence type="ECO:0000256" key="1">
    <source>
        <dbReference type="ARBA" id="ARBA00022448"/>
    </source>
</evidence>
<dbReference type="GO" id="GO:0009401">
    <property type="term" value="P:phosphoenolpyruvate-dependent sugar phosphotransferase system"/>
    <property type="evidence" value="ECO:0007669"/>
    <property type="project" value="UniProtKB-KW"/>
</dbReference>
<proteinExistence type="predicted"/>
<keyword evidence="6" id="KW-0418">Kinase</keyword>
<dbReference type="CDD" id="cd05564">
    <property type="entry name" value="PTS_IIB_chitobiose_lichenan"/>
    <property type="match status" value="1"/>
</dbReference>
<keyword evidence="5" id="KW-0598">Phosphotransferase system</keyword>
<evidence type="ECO:0000256" key="2">
    <source>
        <dbReference type="ARBA" id="ARBA00022553"/>
    </source>
</evidence>
<dbReference type="GO" id="GO:0016301">
    <property type="term" value="F:kinase activity"/>
    <property type="evidence" value="ECO:0007669"/>
    <property type="project" value="UniProtKB-KW"/>
</dbReference>
<evidence type="ECO:0000256" key="6">
    <source>
        <dbReference type="ARBA" id="ARBA00022777"/>
    </source>
</evidence>
<dbReference type="PROSITE" id="PS51100">
    <property type="entry name" value="PTS_EIIB_TYPE_3"/>
    <property type="match status" value="1"/>
</dbReference>
<dbReference type="InterPro" id="IPR013012">
    <property type="entry name" value="PTS_EIIB_3"/>
</dbReference>
<dbReference type="RefSeq" id="WP_012550287.1">
    <property type="nucleotide sequence ID" value="NZ_CAWMPN010000008.1"/>
</dbReference>
<keyword evidence="3 9" id="KW-0762">Sugar transport</keyword>
<evidence type="ECO:0000256" key="4">
    <source>
        <dbReference type="ARBA" id="ARBA00022679"/>
    </source>
</evidence>
<dbReference type="GO" id="GO:0008982">
    <property type="term" value="F:protein-N(PI)-phosphohistidine-sugar phosphotransferase activity"/>
    <property type="evidence" value="ECO:0007669"/>
    <property type="project" value="InterPro"/>
</dbReference>
<sequence>MKKILLICDMGMSTSLVVKRMLEHAKKENIDVEIEAKGSQDFNSAATEFDCFLIAPQIAYKINDFTNIAKEHNKPIALINMMDYGMTKGDKILAQALDMMD</sequence>
<feature type="modified residue" description="Phosphocysteine; by EIIA" evidence="7">
    <location>
        <position position="8"/>
    </location>
</feature>
<dbReference type="InterPro" id="IPR003501">
    <property type="entry name" value="PTS_EIIB_2/3"/>
</dbReference>
<comment type="caution">
    <text evidence="9">The sequence shown here is derived from an EMBL/GenBank/DDBJ whole genome shotgun (WGS) entry which is preliminary data.</text>
</comment>
<evidence type="ECO:0000313" key="9">
    <source>
        <dbReference type="EMBL" id="OCH21903.1"/>
    </source>
</evidence>
<gene>
    <name evidence="9" type="ORF">A6E04_08565</name>
</gene>
<dbReference type="InterPro" id="IPR051819">
    <property type="entry name" value="PTS_sugar-specific_EIIB"/>
</dbReference>
<evidence type="ECO:0000259" key="8">
    <source>
        <dbReference type="PROSITE" id="PS51100"/>
    </source>
</evidence>
<dbReference type="AlphaFoldDB" id="A0A1B9P0L7"/>
<dbReference type="STRING" id="688.A6E04_08565"/>
<evidence type="ECO:0000256" key="3">
    <source>
        <dbReference type="ARBA" id="ARBA00022597"/>
    </source>
</evidence>
<reference evidence="9 10" key="1">
    <citation type="submission" date="2016-06" db="EMBL/GenBank/DDBJ databases">
        <authorList>
            <person name="Kjaerup R.B."/>
            <person name="Dalgaard T.S."/>
            <person name="Juul-Madsen H.R."/>
        </authorList>
    </citation>
    <scope>NUCLEOTIDE SEQUENCE [LARGE SCALE GENOMIC DNA]</scope>
    <source>
        <strain evidence="9 10">1S159</strain>
    </source>
</reference>
<keyword evidence="2" id="KW-0597">Phosphoprotein</keyword>
<dbReference type="PANTHER" id="PTHR34581:SF2">
    <property type="entry name" value="PTS SYSTEM N,N'-DIACETYLCHITOBIOSE-SPECIFIC EIIB COMPONENT"/>
    <property type="match status" value="1"/>
</dbReference>
<evidence type="ECO:0000256" key="7">
    <source>
        <dbReference type="PROSITE-ProRule" id="PRU00423"/>
    </source>
</evidence>
<dbReference type="Pfam" id="PF02302">
    <property type="entry name" value="PTS_IIB"/>
    <property type="match status" value="1"/>
</dbReference>
<dbReference type="Gene3D" id="3.40.50.2300">
    <property type="match status" value="1"/>
</dbReference>
<dbReference type="InterPro" id="IPR036095">
    <property type="entry name" value="PTS_EIIB-like_sf"/>
</dbReference>
<keyword evidence="1" id="KW-0813">Transport</keyword>